<keyword evidence="2" id="KW-1185">Reference proteome</keyword>
<proteinExistence type="predicted"/>
<dbReference type="AlphaFoldDB" id="A0A6G1C3G1"/>
<accession>A0A6G1C3G1</accession>
<dbReference type="OrthoDB" id="693418at2759"/>
<evidence type="ECO:0000313" key="1">
    <source>
        <dbReference type="EMBL" id="KAF0894998.1"/>
    </source>
</evidence>
<reference evidence="1 2" key="1">
    <citation type="submission" date="2019-11" db="EMBL/GenBank/DDBJ databases">
        <title>Whole genome sequence of Oryza granulata.</title>
        <authorList>
            <person name="Li W."/>
        </authorList>
    </citation>
    <scope>NUCLEOTIDE SEQUENCE [LARGE SCALE GENOMIC DNA]</scope>
    <source>
        <strain evidence="2">cv. Menghai</strain>
        <tissue evidence="1">Leaf</tissue>
    </source>
</reference>
<dbReference type="Proteomes" id="UP000479710">
    <property type="component" value="Unassembled WGS sequence"/>
</dbReference>
<dbReference type="EMBL" id="SPHZ02000010">
    <property type="protein sequence ID" value="KAF0894998.1"/>
    <property type="molecule type" value="Genomic_DNA"/>
</dbReference>
<name>A0A6G1C3G1_9ORYZ</name>
<organism evidence="1 2">
    <name type="scientific">Oryza meyeriana var. granulata</name>
    <dbReference type="NCBI Taxonomy" id="110450"/>
    <lineage>
        <taxon>Eukaryota</taxon>
        <taxon>Viridiplantae</taxon>
        <taxon>Streptophyta</taxon>
        <taxon>Embryophyta</taxon>
        <taxon>Tracheophyta</taxon>
        <taxon>Spermatophyta</taxon>
        <taxon>Magnoliopsida</taxon>
        <taxon>Liliopsida</taxon>
        <taxon>Poales</taxon>
        <taxon>Poaceae</taxon>
        <taxon>BOP clade</taxon>
        <taxon>Oryzoideae</taxon>
        <taxon>Oryzeae</taxon>
        <taxon>Oryzinae</taxon>
        <taxon>Oryza</taxon>
        <taxon>Oryza meyeriana</taxon>
    </lineage>
</organism>
<sequence>MNGNRPKDLAPLVFAISKKKSRILQQAIQGETWIQDLNLTAQEGMTIQLLDQMVTLWDVVQGVQFEASNVDSIKWKLTAHREYTAESAYKV</sequence>
<gene>
    <name evidence="1" type="ORF">E2562_004985</name>
</gene>
<comment type="caution">
    <text evidence="1">The sequence shown here is derived from an EMBL/GenBank/DDBJ whole genome shotgun (WGS) entry which is preliminary data.</text>
</comment>
<protein>
    <submittedName>
        <fullName evidence="1">Uncharacterized protein</fullName>
    </submittedName>
</protein>
<evidence type="ECO:0000313" key="2">
    <source>
        <dbReference type="Proteomes" id="UP000479710"/>
    </source>
</evidence>